<dbReference type="Gene3D" id="1.10.10.10">
    <property type="entry name" value="Winged helix-like DNA-binding domain superfamily/Winged helix DNA-binding domain"/>
    <property type="match status" value="1"/>
</dbReference>
<dbReference type="GO" id="GO:0005085">
    <property type="term" value="F:guanyl-nucleotide exchange factor activity"/>
    <property type="evidence" value="ECO:0007669"/>
    <property type="project" value="TreeGrafter"/>
</dbReference>
<keyword evidence="5" id="KW-0963">Cytoplasm</keyword>
<comment type="similarity">
    <text evidence="3">Belongs to the LAMTOR5 family.</text>
</comment>
<dbReference type="SUPFAM" id="SSF46689">
    <property type="entry name" value="Homeodomain-like"/>
    <property type="match status" value="1"/>
</dbReference>
<dbReference type="InterPro" id="IPR009057">
    <property type="entry name" value="Homeodomain-like_sf"/>
</dbReference>
<accession>A0AAE0R1C6</accession>
<comment type="caution">
    <text evidence="10">The sequence shown here is derived from an EMBL/GenBank/DDBJ whole genome shotgun (WGS) entry which is preliminary data.</text>
</comment>
<dbReference type="GO" id="GO:1904263">
    <property type="term" value="P:positive regulation of TORC1 signaling"/>
    <property type="evidence" value="ECO:0007669"/>
    <property type="project" value="TreeGrafter"/>
</dbReference>
<dbReference type="InterPro" id="IPR024135">
    <property type="entry name" value="LAMTOR5"/>
</dbReference>
<dbReference type="InterPro" id="IPR036397">
    <property type="entry name" value="RNaseH_sf"/>
</dbReference>
<dbReference type="InterPro" id="IPR002492">
    <property type="entry name" value="Transposase_Tc1-like"/>
</dbReference>
<evidence type="ECO:0000259" key="9">
    <source>
        <dbReference type="Pfam" id="PF13518"/>
    </source>
</evidence>
<dbReference type="Gene3D" id="3.30.420.10">
    <property type="entry name" value="Ribonuclease H-like superfamily/Ribonuclease H"/>
    <property type="match status" value="1"/>
</dbReference>
<dbReference type="Pfam" id="PF16672">
    <property type="entry name" value="LAMTOR5"/>
    <property type="match status" value="1"/>
</dbReference>
<dbReference type="Proteomes" id="UP001274896">
    <property type="component" value="Unassembled WGS sequence"/>
</dbReference>
<evidence type="ECO:0000256" key="1">
    <source>
        <dbReference type="ARBA" id="ARBA00004371"/>
    </source>
</evidence>
<comment type="subcellular location">
    <subcellularLocation>
        <location evidence="2">Cytoplasm</location>
    </subcellularLocation>
    <subcellularLocation>
        <location evidence="1">Lysosome</location>
    </subcellularLocation>
</comment>
<dbReference type="PRINTS" id="PR02092">
    <property type="entry name" value="HEPBVIRUSXIP"/>
</dbReference>
<feature type="domain" description="Transposase Tc1-like" evidence="8">
    <location>
        <begin position="168"/>
        <end position="235"/>
    </location>
</feature>
<proteinExistence type="inferred from homology"/>
<evidence type="ECO:0000256" key="7">
    <source>
        <dbReference type="ARBA" id="ARBA00032692"/>
    </source>
</evidence>
<protein>
    <recommendedName>
        <fullName evidence="4">Ragulator complex protein LAMTOR5</fullName>
    </recommendedName>
    <alternativeName>
        <fullName evidence="7">Late endosomal/lysosomal adaptor and MAPK and MTOR activator 5</fullName>
    </alternativeName>
</protein>
<gene>
    <name evidence="10" type="ORF">QTP70_019591</name>
</gene>
<dbReference type="Pfam" id="PF13518">
    <property type="entry name" value="HTH_28"/>
    <property type="match status" value="1"/>
</dbReference>
<organism evidence="10 11">
    <name type="scientific">Hemibagrus guttatus</name>
    <dbReference type="NCBI Taxonomy" id="175788"/>
    <lineage>
        <taxon>Eukaryota</taxon>
        <taxon>Metazoa</taxon>
        <taxon>Chordata</taxon>
        <taxon>Craniata</taxon>
        <taxon>Vertebrata</taxon>
        <taxon>Euteleostomi</taxon>
        <taxon>Actinopterygii</taxon>
        <taxon>Neopterygii</taxon>
        <taxon>Teleostei</taxon>
        <taxon>Ostariophysi</taxon>
        <taxon>Siluriformes</taxon>
        <taxon>Bagridae</taxon>
        <taxon>Hemibagrus</taxon>
    </lineage>
</organism>
<evidence type="ECO:0000256" key="3">
    <source>
        <dbReference type="ARBA" id="ARBA00007795"/>
    </source>
</evidence>
<evidence type="ECO:0000259" key="8">
    <source>
        <dbReference type="Pfam" id="PF01498"/>
    </source>
</evidence>
<evidence type="ECO:0000256" key="2">
    <source>
        <dbReference type="ARBA" id="ARBA00004496"/>
    </source>
</evidence>
<dbReference type="Pfam" id="PF01498">
    <property type="entry name" value="HTH_Tnp_Tc3_2"/>
    <property type="match status" value="1"/>
</dbReference>
<evidence type="ECO:0000313" key="11">
    <source>
        <dbReference type="Proteomes" id="UP001274896"/>
    </source>
</evidence>
<keyword evidence="11" id="KW-1185">Reference proteome</keyword>
<sequence>MEATLEQHLDDTMKNPAIVGVLCTDAQGHNLGCRGSLSDEHGGVVSVLAKQAASLTKDPTDTPTVCLESDSGSIGNMIGYKKSLSEWQCLSEVKMGRGSPIPPMLWRKIVEQYQKGVSQRKIAKSLKLSSSTVHNIIQRFRESGTISVRKGQGRKTILDARDLQALRRHCIMYRNATVMEITTWAQKYFQKTLSVNTIHRAIRRCRLKLYRSKKKPYLNMIQKRRRFLWAKAHLKWTVAKWKTVLWSDESKFEVLFGKLGRQVIRTKEDKDNPSCYQRSVQKPASLMMSSLSGKTLHFPT</sequence>
<dbReference type="PANTHER" id="PTHR13342">
    <property type="entry name" value="RAGULATOR COMPLEX PROTEIN LAMTOR5"/>
    <property type="match status" value="1"/>
</dbReference>
<evidence type="ECO:0000256" key="6">
    <source>
        <dbReference type="ARBA" id="ARBA00023228"/>
    </source>
</evidence>
<dbReference type="GO" id="GO:0003677">
    <property type="term" value="F:DNA binding"/>
    <property type="evidence" value="ECO:0007669"/>
    <property type="project" value="InterPro"/>
</dbReference>
<dbReference type="AlphaFoldDB" id="A0AAE0R1C6"/>
<dbReference type="GO" id="GO:0043066">
    <property type="term" value="P:negative regulation of apoptotic process"/>
    <property type="evidence" value="ECO:0007669"/>
    <property type="project" value="InterPro"/>
</dbReference>
<name>A0AAE0R1C6_9TELE</name>
<dbReference type="GO" id="GO:0071986">
    <property type="term" value="C:Ragulator complex"/>
    <property type="evidence" value="ECO:0007669"/>
    <property type="project" value="InterPro"/>
</dbReference>
<feature type="domain" description="Insertion element IS150 protein InsJ-like helix-turn-helix" evidence="9">
    <location>
        <begin position="108"/>
        <end position="155"/>
    </location>
</feature>
<dbReference type="PANTHER" id="PTHR13342:SF2">
    <property type="entry name" value="RAGULATOR COMPLEX PROTEIN LAMTOR5"/>
    <property type="match status" value="1"/>
</dbReference>
<reference evidence="10" key="1">
    <citation type="submission" date="2023-06" db="EMBL/GenBank/DDBJ databases">
        <title>Male Hemibagrus guttatus genome.</title>
        <authorList>
            <person name="Bian C."/>
        </authorList>
    </citation>
    <scope>NUCLEOTIDE SEQUENCE</scope>
    <source>
        <strain evidence="10">Male_cb2023</strain>
        <tissue evidence="10">Muscle</tissue>
    </source>
</reference>
<dbReference type="GO" id="GO:0006313">
    <property type="term" value="P:DNA transposition"/>
    <property type="evidence" value="ECO:0007669"/>
    <property type="project" value="InterPro"/>
</dbReference>
<evidence type="ECO:0000256" key="4">
    <source>
        <dbReference type="ARBA" id="ARBA00016079"/>
    </source>
</evidence>
<dbReference type="InterPro" id="IPR036388">
    <property type="entry name" value="WH-like_DNA-bd_sf"/>
</dbReference>
<dbReference type="Gene3D" id="3.30.450.30">
    <property type="entry name" value="Dynein light chain 2a, cytoplasmic"/>
    <property type="match status" value="1"/>
</dbReference>
<dbReference type="InterPro" id="IPR055247">
    <property type="entry name" value="InsJ-like_HTH"/>
</dbReference>
<dbReference type="GO" id="GO:0015074">
    <property type="term" value="P:DNA integration"/>
    <property type="evidence" value="ECO:0007669"/>
    <property type="project" value="InterPro"/>
</dbReference>
<evidence type="ECO:0000256" key="5">
    <source>
        <dbReference type="ARBA" id="ARBA00022490"/>
    </source>
</evidence>
<dbReference type="GO" id="GO:0071230">
    <property type="term" value="P:cellular response to amino acid stimulus"/>
    <property type="evidence" value="ECO:0007669"/>
    <property type="project" value="TreeGrafter"/>
</dbReference>
<keyword evidence="6" id="KW-0458">Lysosome</keyword>
<dbReference type="GO" id="GO:0005764">
    <property type="term" value="C:lysosome"/>
    <property type="evidence" value="ECO:0007669"/>
    <property type="project" value="UniProtKB-SubCell"/>
</dbReference>
<dbReference type="EMBL" id="JAUCMX010000007">
    <property type="protein sequence ID" value="KAK3539947.1"/>
    <property type="molecule type" value="Genomic_DNA"/>
</dbReference>
<dbReference type="FunFam" id="3.30.450.30:FF:000005">
    <property type="entry name" value="Ragulator complex protein LAMTOR5 homolog"/>
    <property type="match status" value="1"/>
</dbReference>
<evidence type="ECO:0000313" key="10">
    <source>
        <dbReference type="EMBL" id="KAK3539947.1"/>
    </source>
</evidence>